<dbReference type="PANTHER" id="PTHR12911:SF8">
    <property type="entry name" value="KLAROID PROTEIN-RELATED"/>
    <property type="match status" value="1"/>
</dbReference>
<sequence length="109" mass="12136">WIRRAADYVGLRDFALYDGGASHIPSWTSDTFRPEHSAEDSDSYSPHEALDSNTQVGHCWPFTGASGQLGIALPEPVNITHVTIDHIPRALAPDIRSAPRRFFLWGYSD</sequence>
<keyword evidence="2" id="KW-0812">Transmembrane</keyword>
<feature type="non-terminal residue" evidence="7">
    <location>
        <position position="1"/>
    </location>
</feature>
<keyword evidence="4" id="KW-0472">Membrane</keyword>
<dbReference type="STRING" id="1314776.A0A165XCX9"/>
<feature type="domain" description="SUN" evidence="6">
    <location>
        <begin position="1"/>
        <end position="109"/>
    </location>
</feature>
<organism evidence="7 8">
    <name type="scientific">Sistotremastrum suecicum HHB10207 ss-3</name>
    <dbReference type="NCBI Taxonomy" id="1314776"/>
    <lineage>
        <taxon>Eukaryota</taxon>
        <taxon>Fungi</taxon>
        <taxon>Dikarya</taxon>
        <taxon>Basidiomycota</taxon>
        <taxon>Agaricomycotina</taxon>
        <taxon>Agaricomycetes</taxon>
        <taxon>Sistotremastrales</taxon>
        <taxon>Sistotremastraceae</taxon>
        <taxon>Sistotremastrum</taxon>
    </lineage>
</organism>
<evidence type="ECO:0000256" key="1">
    <source>
        <dbReference type="ARBA" id="ARBA00004370"/>
    </source>
</evidence>
<evidence type="ECO:0000256" key="4">
    <source>
        <dbReference type="ARBA" id="ARBA00023136"/>
    </source>
</evidence>
<evidence type="ECO:0000313" key="7">
    <source>
        <dbReference type="EMBL" id="KZT32071.1"/>
    </source>
</evidence>
<dbReference type="OrthoDB" id="342281at2759"/>
<dbReference type="GO" id="GO:0043495">
    <property type="term" value="F:protein-membrane adaptor activity"/>
    <property type="evidence" value="ECO:0007669"/>
    <property type="project" value="TreeGrafter"/>
</dbReference>
<evidence type="ECO:0000256" key="2">
    <source>
        <dbReference type="ARBA" id="ARBA00022692"/>
    </source>
</evidence>
<accession>A0A165XCX9</accession>
<keyword evidence="8" id="KW-1185">Reference proteome</keyword>
<dbReference type="PROSITE" id="PS51469">
    <property type="entry name" value="SUN"/>
    <property type="match status" value="1"/>
</dbReference>
<name>A0A165XCX9_9AGAM</name>
<dbReference type="InterPro" id="IPR045119">
    <property type="entry name" value="SUN1-5"/>
</dbReference>
<feature type="non-terminal residue" evidence="7">
    <location>
        <position position="109"/>
    </location>
</feature>
<gene>
    <name evidence="7" type="ORF">SISSUDRAFT_963501</name>
</gene>
<dbReference type="GO" id="GO:0034993">
    <property type="term" value="C:meiotic nuclear membrane microtubule tethering complex"/>
    <property type="evidence" value="ECO:0007669"/>
    <property type="project" value="TreeGrafter"/>
</dbReference>
<keyword evidence="3" id="KW-1133">Transmembrane helix</keyword>
<evidence type="ECO:0000259" key="6">
    <source>
        <dbReference type="PROSITE" id="PS51469"/>
    </source>
</evidence>
<evidence type="ECO:0000256" key="3">
    <source>
        <dbReference type="ARBA" id="ARBA00022989"/>
    </source>
</evidence>
<dbReference type="InterPro" id="IPR012919">
    <property type="entry name" value="SUN_dom"/>
</dbReference>
<protein>
    <recommendedName>
        <fullName evidence="6">SUN domain-containing protein</fullName>
    </recommendedName>
</protein>
<dbReference type="Gene3D" id="2.60.120.260">
    <property type="entry name" value="Galactose-binding domain-like"/>
    <property type="match status" value="1"/>
</dbReference>
<dbReference type="PANTHER" id="PTHR12911">
    <property type="entry name" value="SAD1/UNC-84-LIKE PROTEIN-RELATED"/>
    <property type="match status" value="1"/>
</dbReference>
<proteinExistence type="predicted"/>
<feature type="region of interest" description="Disordered" evidence="5">
    <location>
        <begin position="23"/>
        <end position="50"/>
    </location>
</feature>
<evidence type="ECO:0000256" key="5">
    <source>
        <dbReference type="SAM" id="MobiDB-lite"/>
    </source>
</evidence>
<dbReference type="Proteomes" id="UP000076798">
    <property type="component" value="Unassembled WGS sequence"/>
</dbReference>
<dbReference type="Pfam" id="PF07738">
    <property type="entry name" value="Sad1_UNC"/>
    <property type="match status" value="1"/>
</dbReference>
<comment type="subcellular location">
    <subcellularLocation>
        <location evidence="1">Membrane</location>
    </subcellularLocation>
</comment>
<reference evidence="7 8" key="1">
    <citation type="journal article" date="2016" name="Mol. Biol. Evol.">
        <title>Comparative Genomics of Early-Diverging Mushroom-Forming Fungi Provides Insights into the Origins of Lignocellulose Decay Capabilities.</title>
        <authorList>
            <person name="Nagy L.G."/>
            <person name="Riley R."/>
            <person name="Tritt A."/>
            <person name="Adam C."/>
            <person name="Daum C."/>
            <person name="Floudas D."/>
            <person name="Sun H."/>
            <person name="Yadav J.S."/>
            <person name="Pangilinan J."/>
            <person name="Larsson K.H."/>
            <person name="Matsuura K."/>
            <person name="Barry K."/>
            <person name="Labutti K."/>
            <person name="Kuo R."/>
            <person name="Ohm R.A."/>
            <person name="Bhattacharya S.S."/>
            <person name="Shirouzu T."/>
            <person name="Yoshinaga Y."/>
            <person name="Martin F.M."/>
            <person name="Grigoriev I.V."/>
            <person name="Hibbett D.S."/>
        </authorList>
    </citation>
    <scope>NUCLEOTIDE SEQUENCE [LARGE SCALE GENOMIC DNA]</scope>
    <source>
        <strain evidence="7 8">HHB10207 ss-3</strain>
    </source>
</reference>
<dbReference type="AlphaFoldDB" id="A0A165XCX9"/>
<dbReference type="EMBL" id="KV428393">
    <property type="protein sequence ID" value="KZT32071.1"/>
    <property type="molecule type" value="Genomic_DNA"/>
</dbReference>
<evidence type="ECO:0000313" key="8">
    <source>
        <dbReference type="Proteomes" id="UP000076798"/>
    </source>
</evidence>